<proteinExistence type="predicted"/>
<dbReference type="EMBL" id="JABBNU010000005">
    <property type="protein sequence ID" value="NMM48533.1"/>
    <property type="molecule type" value="Genomic_DNA"/>
</dbReference>
<dbReference type="RefSeq" id="WP_169680560.1">
    <property type="nucleotide sequence ID" value="NZ_JABBNU010000005.1"/>
</dbReference>
<evidence type="ECO:0000313" key="2">
    <source>
        <dbReference type="Proteomes" id="UP000559010"/>
    </source>
</evidence>
<evidence type="ECO:0000313" key="1">
    <source>
        <dbReference type="EMBL" id="NMM48533.1"/>
    </source>
</evidence>
<dbReference type="Proteomes" id="UP000559010">
    <property type="component" value="Unassembled WGS sequence"/>
</dbReference>
<sequence length="1013" mass="118308">MNRQITFFIIYLIVALNTFGQISPLTYNNDVIPPAPESSNLGRYGESAVNMHTGTPEISIPLYTVKSGNIKFPIELKYNANGIKVSDIGSRVGMGWTLNASGVITRSVRGGRWDEYYYRYACPNGDYDKGDCEVTGYLTQQNSFCDRYGDSDNIPDAFYYNFPGYTGSFTIIRDHDFLLTPYYNFKIKYTYGNGFYDFGFENNDVIGKFDITDDSGLIYTFDQLEEIIATSGNDVQFDEAQYDLYGRNNNIKTYSSSFFMSQINDPISRKKVSFKYLTLSNAIRYTSMHYTYYRGNDDTPGTLKTCFTGQSGEKNPAKGVTYVQHSKLIQEIVYDNGKVKFHYGQNRLDLDGDKELSRIEIFDPNSIPIKSFEFIYEYTNATNSSDFTSKRMYLMELKEYDSKGNFIKSHKFKYHDKEILPDRESSKAQDLFGYYNGKISNHTMKPTIYYYPDEQEEILTVFKKNNYLGTEYKVLGSNRSTSFNFIKAGTIKEITYPTGGSTQFEFEPHTFINNDRLITGGGIRIKRIITNDDNNGQRIIDYSYEDPKTGLTSGRVNRLPNFGMLCRPYDGSTSILDYLREDLNINISSQSKLGLTSGSYVEYSNIQVKEYGKGTIQYNYFSMEEFPDKSNGNIYNQKFTNFTDAEIDLFERTGYPHLPFTINSHIRSKLKSIDYYDEDGTLVKKDTFEYNINNVKNKVINNCVQWDRYDPNQIIENSYSFKSDVILPESEIQILWDKNINKSTISRKLNYYDNVYYQLKESQIIQNENEKIIQYYKYPYDYQNSSHQEIFNSLVLDNRINNVIETQKWKSNSKETLLIDHKIRLFEKFADNILPKKYLEREISESLKFESFNEIIDPFDPHQTKDFITKDEIIKYDYYSNPITIYNYTGNLTNYYWGFYGNFPTAKLIYSEININDGLEFSISKLNYFKELNESNYKDLNFVNEEIRSKLSNNQFIETYTYHPEYGITSITDTNGKTTFYQYSKEGKLETIRDNNWNILKYFRYKIKENANP</sequence>
<organism evidence="1 2">
    <name type="scientific">Marinigracilibium pacificum</name>
    <dbReference type="NCBI Taxonomy" id="2729599"/>
    <lineage>
        <taxon>Bacteria</taxon>
        <taxon>Pseudomonadati</taxon>
        <taxon>Bacteroidota</taxon>
        <taxon>Cytophagia</taxon>
        <taxon>Cytophagales</taxon>
        <taxon>Flammeovirgaceae</taxon>
        <taxon>Marinigracilibium</taxon>
    </lineage>
</organism>
<keyword evidence="2" id="KW-1185">Reference proteome</keyword>
<comment type="caution">
    <text evidence="1">The sequence shown here is derived from an EMBL/GenBank/DDBJ whole genome shotgun (WGS) entry which is preliminary data.</text>
</comment>
<gene>
    <name evidence="1" type="ORF">HH304_08990</name>
</gene>
<evidence type="ECO:0008006" key="3">
    <source>
        <dbReference type="Google" id="ProtNLM"/>
    </source>
</evidence>
<reference evidence="1 2" key="1">
    <citation type="submission" date="2020-04" db="EMBL/GenBank/DDBJ databases">
        <title>Flammeovirgaceae bacterium KN852 isolated from deep sea.</title>
        <authorList>
            <person name="Zhang D.-C."/>
        </authorList>
    </citation>
    <scope>NUCLEOTIDE SEQUENCE [LARGE SCALE GENOMIC DNA]</scope>
    <source>
        <strain evidence="1 2">KN852</strain>
    </source>
</reference>
<accession>A0A848IVM4</accession>
<protein>
    <recommendedName>
        <fullName evidence="3">YD repeat-containing protein</fullName>
    </recommendedName>
</protein>
<dbReference type="AlphaFoldDB" id="A0A848IVM4"/>
<name>A0A848IVM4_9BACT</name>